<dbReference type="GO" id="GO:0003964">
    <property type="term" value="F:RNA-directed DNA polymerase activity"/>
    <property type="evidence" value="ECO:0007669"/>
    <property type="project" value="UniProtKB-KW"/>
</dbReference>
<evidence type="ECO:0000313" key="1">
    <source>
        <dbReference type="EMBL" id="TYK16923.1"/>
    </source>
</evidence>
<name>A0A5D3CYD2_CUCMM</name>
<dbReference type="AlphaFoldDB" id="A0A5D3CYD2"/>
<protein>
    <submittedName>
        <fullName evidence="1">RNA-directed DNA polymerase-like protein</fullName>
    </submittedName>
</protein>
<keyword evidence="1" id="KW-0548">Nucleotidyltransferase</keyword>
<accession>A0A5D3CYD2</accession>
<dbReference type="PANTHER" id="PTHR15503:SF45">
    <property type="entry name" value="RNA-DIRECTED DNA POLYMERASE HOMOLOG"/>
    <property type="match status" value="1"/>
</dbReference>
<dbReference type="Gene3D" id="3.10.10.10">
    <property type="entry name" value="HIV Type 1 Reverse Transcriptase, subunit A, domain 1"/>
    <property type="match status" value="1"/>
</dbReference>
<dbReference type="EMBL" id="SSTD01008197">
    <property type="protein sequence ID" value="TYK16923.1"/>
    <property type="molecule type" value="Genomic_DNA"/>
</dbReference>
<comment type="caution">
    <text evidence="1">The sequence shown here is derived from an EMBL/GenBank/DDBJ whole genome shotgun (WGS) entry which is preliminary data.</text>
</comment>
<dbReference type="InterPro" id="IPR032567">
    <property type="entry name" value="RTL1-rel"/>
</dbReference>
<evidence type="ECO:0000313" key="2">
    <source>
        <dbReference type="Proteomes" id="UP000321947"/>
    </source>
</evidence>
<dbReference type="PANTHER" id="PTHR15503">
    <property type="entry name" value="LDOC1 RELATED"/>
    <property type="match status" value="1"/>
</dbReference>
<dbReference type="Proteomes" id="UP000321947">
    <property type="component" value="Unassembled WGS sequence"/>
</dbReference>
<reference evidence="1 2" key="1">
    <citation type="submission" date="2019-08" db="EMBL/GenBank/DDBJ databases">
        <title>Draft genome sequences of two oriental melons (Cucumis melo L. var makuwa).</title>
        <authorList>
            <person name="Kwon S.-Y."/>
        </authorList>
    </citation>
    <scope>NUCLEOTIDE SEQUENCE [LARGE SCALE GENOMIC DNA]</scope>
    <source>
        <strain evidence="2">cv. Chang Bougi</strain>
        <tissue evidence="1">Leaf</tissue>
    </source>
</reference>
<sequence length="175" mass="19975">MVDSGATHNFIMEAEAKRLNLHWEKDAGRMKANGVSTRTSGDPNVFGQMLGDHWIYPFCCTDRPSPARWVENDFGHAIKEGSLARRTNIYGHPTQFVRELKEILCVLEKYRDVMPDSLPTKNAYRMAPLELAELRKQLDELLNAGFIRLAKAPYGTQFFSRRRMGVYDCAPIIVP</sequence>
<gene>
    <name evidence="1" type="ORF">E5676_scaffold130G00590</name>
</gene>
<organism evidence="1 2">
    <name type="scientific">Cucumis melo var. makuwa</name>
    <name type="common">Oriental melon</name>
    <dbReference type="NCBI Taxonomy" id="1194695"/>
    <lineage>
        <taxon>Eukaryota</taxon>
        <taxon>Viridiplantae</taxon>
        <taxon>Streptophyta</taxon>
        <taxon>Embryophyta</taxon>
        <taxon>Tracheophyta</taxon>
        <taxon>Spermatophyta</taxon>
        <taxon>Magnoliopsida</taxon>
        <taxon>eudicotyledons</taxon>
        <taxon>Gunneridae</taxon>
        <taxon>Pentapetalae</taxon>
        <taxon>rosids</taxon>
        <taxon>fabids</taxon>
        <taxon>Cucurbitales</taxon>
        <taxon>Cucurbitaceae</taxon>
        <taxon>Benincaseae</taxon>
        <taxon>Cucumis</taxon>
    </lineage>
</organism>
<keyword evidence="1" id="KW-0695">RNA-directed DNA polymerase</keyword>
<proteinExistence type="predicted"/>
<keyword evidence="1" id="KW-0808">Transferase</keyword>